<proteinExistence type="predicted"/>
<organism evidence="2 3">
    <name type="scientific">Undibacter mobilis</name>
    <dbReference type="NCBI Taxonomy" id="2292256"/>
    <lineage>
        <taxon>Bacteria</taxon>
        <taxon>Pseudomonadati</taxon>
        <taxon>Pseudomonadota</taxon>
        <taxon>Alphaproteobacteria</taxon>
        <taxon>Hyphomicrobiales</taxon>
        <taxon>Nitrobacteraceae</taxon>
        <taxon>Undibacter</taxon>
    </lineage>
</organism>
<reference evidence="3" key="1">
    <citation type="submission" date="2018-08" db="EMBL/GenBank/DDBJ databases">
        <authorList>
            <person name="Kim S.-J."/>
            <person name="Jung G.-Y."/>
        </authorList>
    </citation>
    <scope>NUCLEOTIDE SEQUENCE [LARGE SCALE GENOMIC DNA]</scope>
    <source>
        <strain evidence="3">GY_H</strain>
    </source>
</reference>
<name>A0A371BD18_9BRAD</name>
<evidence type="ECO:0000256" key="1">
    <source>
        <dbReference type="SAM" id="Phobius"/>
    </source>
</evidence>
<protein>
    <submittedName>
        <fullName evidence="2">Uncharacterized protein</fullName>
    </submittedName>
</protein>
<dbReference type="OrthoDB" id="653003at2"/>
<accession>A0A371BD18</accession>
<dbReference type="EMBL" id="QRGO01000001">
    <property type="protein sequence ID" value="RDV05499.1"/>
    <property type="molecule type" value="Genomic_DNA"/>
</dbReference>
<keyword evidence="3" id="KW-1185">Reference proteome</keyword>
<dbReference type="RefSeq" id="WP_115517522.1">
    <property type="nucleotide sequence ID" value="NZ_QRGO01000001.1"/>
</dbReference>
<comment type="caution">
    <text evidence="2">The sequence shown here is derived from an EMBL/GenBank/DDBJ whole genome shotgun (WGS) entry which is preliminary data.</text>
</comment>
<gene>
    <name evidence="2" type="ORF">DXH78_13505</name>
</gene>
<dbReference type="Proteomes" id="UP000263993">
    <property type="component" value="Unassembled WGS sequence"/>
</dbReference>
<dbReference type="AlphaFoldDB" id="A0A371BD18"/>
<evidence type="ECO:0000313" key="2">
    <source>
        <dbReference type="EMBL" id="RDV05499.1"/>
    </source>
</evidence>
<evidence type="ECO:0000313" key="3">
    <source>
        <dbReference type="Proteomes" id="UP000263993"/>
    </source>
</evidence>
<keyword evidence="1" id="KW-1133">Transmembrane helix</keyword>
<keyword evidence="1" id="KW-0812">Transmembrane</keyword>
<keyword evidence="1" id="KW-0472">Membrane</keyword>
<feature type="transmembrane region" description="Helical" evidence="1">
    <location>
        <begin position="103"/>
        <end position="125"/>
    </location>
</feature>
<sequence>MSPSAPATVIALRTATIAHLFSSLDPSPFRQKDLDAGVEEFIAGWVRELPAAEAFEIVVHLPESEAAKPDAARIPEAFAHYFTDRAIHAEQELRELFRLGRRFLGIGIVVLIGCLTASQIAAAIIPNKVAARVLEESLIIVGWVANWKPIEIYLYDWVPIRRRINLYRRMAAAPIRVSAD</sequence>